<dbReference type="GeneID" id="82879878"/>
<protein>
    <submittedName>
        <fullName evidence="2">Glutaredoxin</fullName>
    </submittedName>
    <submittedName>
        <fullName evidence="3">Mycoredoxin 1</fullName>
    </submittedName>
</protein>
<keyword evidence="4" id="KW-1185">Reference proteome</keyword>
<dbReference type="EMBL" id="BJNB01000022">
    <property type="protein sequence ID" value="GEB98037.1"/>
    <property type="molecule type" value="Genomic_DNA"/>
</dbReference>
<dbReference type="RefSeq" id="WP_075729425.1">
    <property type="nucleotide sequence ID" value="NZ_BJNB01000022.1"/>
</dbReference>
<evidence type="ECO:0000313" key="2">
    <source>
        <dbReference type="EMBL" id="APT86427.1"/>
    </source>
</evidence>
<accession>A0A1L7CKQ0</accession>
<evidence type="ECO:0000259" key="1">
    <source>
        <dbReference type="Pfam" id="PF00462"/>
    </source>
</evidence>
<dbReference type="PROSITE" id="PS51354">
    <property type="entry name" value="GLUTAREDOXIN_2"/>
    <property type="match status" value="1"/>
</dbReference>
<dbReference type="OrthoDB" id="8991911at2"/>
<dbReference type="InterPro" id="IPR036249">
    <property type="entry name" value="Thioredoxin-like_sf"/>
</dbReference>
<proteinExistence type="predicted"/>
<dbReference type="AlphaFoldDB" id="A0A1L7CKQ0"/>
<organism evidence="2 4">
    <name type="scientific">Corynebacterium flavescens</name>
    <dbReference type="NCBI Taxonomy" id="28028"/>
    <lineage>
        <taxon>Bacteria</taxon>
        <taxon>Bacillati</taxon>
        <taxon>Actinomycetota</taxon>
        <taxon>Actinomycetes</taxon>
        <taxon>Mycobacteriales</taxon>
        <taxon>Corynebacteriaceae</taxon>
        <taxon>Corynebacterium</taxon>
    </lineage>
</organism>
<dbReference type="KEGG" id="cfc:CFLV_03995"/>
<dbReference type="Gene3D" id="3.40.30.10">
    <property type="entry name" value="Glutaredoxin"/>
    <property type="match status" value="1"/>
</dbReference>
<feature type="domain" description="Glutaredoxin" evidence="1">
    <location>
        <begin position="12"/>
        <end position="70"/>
    </location>
</feature>
<evidence type="ECO:0000313" key="4">
    <source>
        <dbReference type="Proteomes" id="UP000185479"/>
    </source>
</evidence>
<reference evidence="2 4" key="1">
    <citation type="submission" date="2014-08" db="EMBL/GenBank/DDBJ databases">
        <title>Complete genome sequence of Corynebacterium flavescens OJ8(T)(=DSM 20296(T)), isolated from cheese.</title>
        <authorList>
            <person name="Ruckert C."/>
            <person name="Albersmeier A."/>
            <person name="Winkler A."/>
            <person name="Kalinowski J."/>
        </authorList>
    </citation>
    <scope>NUCLEOTIDE SEQUENCE [LARGE SCALE GENOMIC DNA]</scope>
    <source>
        <strain evidence="2 4">OJ8</strain>
    </source>
</reference>
<evidence type="ECO:0000313" key="3">
    <source>
        <dbReference type="EMBL" id="GEB98037.1"/>
    </source>
</evidence>
<dbReference type="Pfam" id="PF00462">
    <property type="entry name" value="Glutaredoxin"/>
    <property type="match status" value="1"/>
</dbReference>
<gene>
    <name evidence="3" type="primary">mrx1</name>
    <name evidence="3" type="ORF">CFL01nite_15320</name>
    <name evidence="2" type="ORF">CFLV_03995</name>
</gene>
<dbReference type="Proteomes" id="UP000315353">
    <property type="component" value="Unassembled WGS sequence"/>
</dbReference>
<reference evidence="3 5" key="2">
    <citation type="submission" date="2019-06" db="EMBL/GenBank/DDBJ databases">
        <title>Whole genome shotgun sequence of Corynebacterium flavescens NBRC 14136.</title>
        <authorList>
            <person name="Hosoyama A."/>
            <person name="Uohara A."/>
            <person name="Ohji S."/>
            <person name="Ichikawa N."/>
        </authorList>
    </citation>
    <scope>NUCLEOTIDE SEQUENCE [LARGE SCALE GENOMIC DNA]</scope>
    <source>
        <strain evidence="3 5">NBRC 14136</strain>
    </source>
</reference>
<dbReference type="STRING" id="28028.CFLV_03995"/>
<dbReference type="InterPro" id="IPR002109">
    <property type="entry name" value="Glutaredoxin"/>
</dbReference>
<sequence length="95" mass="10691">MAIETPHTSADVTIFFADWCPFCSRLRERLDRTDTPYELIDVEAEGTEDINEWIKSVNDGNRIVPTVLYGDGTHETNPQASAVRAKIEELHGVKS</sequence>
<dbReference type="SUPFAM" id="SSF52833">
    <property type="entry name" value="Thioredoxin-like"/>
    <property type="match status" value="1"/>
</dbReference>
<name>A0A1L7CKQ0_CORFL</name>
<evidence type="ECO:0000313" key="5">
    <source>
        <dbReference type="Proteomes" id="UP000315353"/>
    </source>
</evidence>
<dbReference type="EMBL" id="CP009246">
    <property type="protein sequence ID" value="APT86427.1"/>
    <property type="molecule type" value="Genomic_DNA"/>
</dbReference>
<dbReference type="Proteomes" id="UP000185479">
    <property type="component" value="Chromosome"/>
</dbReference>